<proteinExistence type="predicted"/>
<feature type="region of interest" description="Disordered" evidence="1">
    <location>
        <begin position="20"/>
        <end position="65"/>
    </location>
</feature>
<evidence type="ECO:0000256" key="1">
    <source>
        <dbReference type="SAM" id="MobiDB-lite"/>
    </source>
</evidence>
<protein>
    <submittedName>
        <fullName evidence="2">Uncharacterized protein</fullName>
    </submittedName>
</protein>
<feature type="compositionally biased region" description="Basic and acidic residues" evidence="1">
    <location>
        <begin position="38"/>
        <end position="57"/>
    </location>
</feature>
<dbReference type="Gene3D" id="3.40.50.720">
    <property type="entry name" value="NAD(P)-binding Rossmann-like Domain"/>
    <property type="match status" value="1"/>
</dbReference>
<dbReference type="EMBL" id="GG697331">
    <property type="protein sequence ID" value="EFQ25309.1"/>
    <property type="molecule type" value="Genomic_DNA"/>
</dbReference>
<organism evidence="3">
    <name type="scientific">Colletotrichum graminicola (strain M1.001 / M2 / FGSC 10212)</name>
    <name type="common">Maize anthracnose fungus</name>
    <name type="synonym">Glomerella graminicola</name>
    <dbReference type="NCBI Taxonomy" id="645133"/>
    <lineage>
        <taxon>Eukaryota</taxon>
        <taxon>Fungi</taxon>
        <taxon>Dikarya</taxon>
        <taxon>Ascomycota</taxon>
        <taxon>Pezizomycotina</taxon>
        <taxon>Sordariomycetes</taxon>
        <taxon>Hypocreomycetidae</taxon>
        <taxon>Glomerellales</taxon>
        <taxon>Glomerellaceae</taxon>
        <taxon>Colletotrichum</taxon>
        <taxon>Colletotrichum graminicola species complex</taxon>
    </lineage>
</organism>
<evidence type="ECO:0000313" key="2">
    <source>
        <dbReference type="EMBL" id="EFQ25309.1"/>
    </source>
</evidence>
<dbReference type="STRING" id="645133.E3Q2K8"/>
<dbReference type="eggNOG" id="KOG1202">
    <property type="taxonomic scope" value="Eukaryota"/>
</dbReference>
<sequence>MPARVLGEIASGDAGVVAGHSHHEHASYATLKPANFESTKKLRPESVEEHPPPESRDTSGYISTRWASERYPEKISDKCDPPICIHRPFSITEVGQSASRRTDLQPDVHSTTHKRPTPYPKSAPGMGDLISSRQRRRQWRYSTSFTRATRGQETVPLAELGAILERETGCESGLLRMDDWVTRAESQGMTVLRERPSFHATGKPKLVHLKSKAHSRYRQTTSMDVRVINWPRARY</sequence>
<evidence type="ECO:0000313" key="3">
    <source>
        <dbReference type="Proteomes" id="UP000008782"/>
    </source>
</evidence>
<dbReference type="AlphaFoldDB" id="E3Q2K8"/>
<accession>E3Q2K8</accession>
<dbReference type="HOGENOM" id="CLU_1180125_0_0_1"/>
<name>E3Q2K8_COLGM</name>
<dbReference type="OrthoDB" id="416786at2759"/>
<dbReference type="VEuPathDB" id="FungiDB:GLRG_00453"/>
<dbReference type="RefSeq" id="XP_008089329.1">
    <property type="nucleotide sequence ID" value="XM_008091138.1"/>
</dbReference>
<reference evidence="3" key="1">
    <citation type="journal article" date="2012" name="Nat. Genet.">
        <title>Lifestyle transitions in plant pathogenic Colletotrichum fungi deciphered by genome and transcriptome analyses.</title>
        <authorList>
            <person name="O'Connell R.J."/>
            <person name="Thon M.R."/>
            <person name="Hacquard S."/>
            <person name="Amyotte S.G."/>
            <person name="Kleemann J."/>
            <person name="Torres M.F."/>
            <person name="Damm U."/>
            <person name="Buiate E.A."/>
            <person name="Epstein L."/>
            <person name="Alkan N."/>
            <person name="Altmueller J."/>
            <person name="Alvarado-Balderrama L."/>
            <person name="Bauser C.A."/>
            <person name="Becker C."/>
            <person name="Birren B.W."/>
            <person name="Chen Z."/>
            <person name="Choi J."/>
            <person name="Crouch J.A."/>
            <person name="Duvick J.P."/>
            <person name="Farman M.A."/>
            <person name="Gan P."/>
            <person name="Heiman D."/>
            <person name="Henrissat B."/>
            <person name="Howard R.J."/>
            <person name="Kabbage M."/>
            <person name="Koch C."/>
            <person name="Kracher B."/>
            <person name="Kubo Y."/>
            <person name="Law A.D."/>
            <person name="Lebrun M.-H."/>
            <person name="Lee Y.-H."/>
            <person name="Miyara I."/>
            <person name="Moore N."/>
            <person name="Neumann U."/>
            <person name="Nordstroem K."/>
            <person name="Panaccione D.G."/>
            <person name="Panstruga R."/>
            <person name="Place M."/>
            <person name="Proctor R.H."/>
            <person name="Prusky D."/>
            <person name="Rech G."/>
            <person name="Reinhardt R."/>
            <person name="Rollins J.A."/>
            <person name="Rounsley S."/>
            <person name="Schardl C.L."/>
            <person name="Schwartz D.C."/>
            <person name="Shenoy N."/>
            <person name="Shirasu K."/>
            <person name="Sikhakolli U.R."/>
            <person name="Stueber K."/>
            <person name="Sukno S.A."/>
            <person name="Sweigard J.A."/>
            <person name="Takano Y."/>
            <person name="Takahara H."/>
            <person name="Trail F."/>
            <person name="van der Does H.C."/>
            <person name="Voll L.M."/>
            <person name="Will I."/>
            <person name="Young S."/>
            <person name="Zeng Q."/>
            <person name="Zhang J."/>
            <person name="Zhou S."/>
            <person name="Dickman M.B."/>
            <person name="Schulze-Lefert P."/>
            <person name="Ver Loren van Themaat E."/>
            <person name="Ma L.-J."/>
            <person name="Vaillancourt L.J."/>
        </authorList>
    </citation>
    <scope>NUCLEOTIDE SEQUENCE [LARGE SCALE GENOMIC DNA]</scope>
    <source>
        <strain evidence="3">M1.001 / M2 / FGSC 10212</strain>
    </source>
</reference>
<dbReference type="Proteomes" id="UP000008782">
    <property type="component" value="Unassembled WGS sequence"/>
</dbReference>
<dbReference type="GeneID" id="24405818"/>
<gene>
    <name evidence="2" type="ORF">GLRG_00453</name>
</gene>
<feature type="region of interest" description="Disordered" evidence="1">
    <location>
        <begin position="95"/>
        <end position="128"/>
    </location>
</feature>
<keyword evidence="3" id="KW-1185">Reference proteome</keyword>